<dbReference type="SUPFAM" id="SSF48008">
    <property type="entry name" value="GntR ligand-binding domain-like"/>
    <property type="match status" value="1"/>
</dbReference>
<dbReference type="CDD" id="cd08937">
    <property type="entry name" value="DHB_DH-like_SDR_c"/>
    <property type="match status" value="1"/>
</dbReference>
<dbReference type="InterPro" id="IPR017938">
    <property type="entry name" value="Riboflavin_synthase-like_b-brl"/>
</dbReference>
<dbReference type="InterPro" id="IPR050415">
    <property type="entry name" value="MRET"/>
</dbReference>
<evidence type="ECO:0000313" key="11">
    <source>
        <dbReference type="Proteomes" id="UP000070409"/>
    </source>
</evidence>
<evidence type="ECO:0000256" key="5">
    <source>
        <dbReference type="ARBA" id="ARBA00023015"/>
    </source>
</evidence>
<dbReference type="Gene3D" id="2.40.30.10">
    <property type="entry name" value="Translation factors"/>
    <property type="match status" value="1"/>
</dbReference>
<evidence type="ECO:0000256" key="1">
    <source>
        <dbReference type="ARBA" id="ARBA00001974"/>
    </source>
</evidence>
<comment type="similarity">
    <text evidence="2">Belongs to the short-chain dehydrogenases/reductases (SDR) family.</text>
</comment>
<dbReference type="InterPro" id="IPR036291">
    <property type="entry name" value="NAD(P)-bd_dom_sf"/>
</dbReference>
<keyword evidence="3" id="KW-0001">2Fe-2S</keyword>
<dbReference type="CDD" id="cd00207">
    <property type="entry name" value="fer2"/>
    <property type="match status" value="1"/>
</dbReference>
<dbReference type="SUPFAM" id="SSF52343">
    <property type="entry name" value="Ferredoxin reductase-like, C-terminal NADP-linked domain"/>
    <property type="match status" value="1"/>
</dbReference>
<keyword evidence="7" id="KW-0804">Transcription</keyword>
<evidence type="ECO:0000256" key="2">
    <source>
        <dbReference type="ARBA" id="ARBA00006484"/>
    </source>
</evidence>
<gene>
    <name evidence="10" type="ORF">AXK61_09675</name>
</gene>
<dbReference type="InterPro" id="IPR047683">
    <property type="entry name" value="BenC-like_FAD_NAD-bd"/>
</dbReference>
<reference evidence="10 11" key="1">
    <citation type="submission" date="2016-02" db="EMBL/GenBank/DDBJ databases">
        <authorList>
            <person name="Teng J.L."/>
            <person name="Tang Y."/>
            <person name="Huang Y."/>
            <person name="Guo F."/>
            <person name="Wei W."/>
            <person name="Chen J.H."/>
            <person name="Wong S.Y."/>
            <person name="Lau S.K."/>
            <person name="Woo P.C."/>
        </authorList>
    </citation>
    <scope>NUCLEOTIDE SEQUENCE [LARGE SCALE GENOMIC DNA]</scope>
    <source>
        <strain evidence="10 11">JCM 13375</strain>
    </source>
</reference>
<sequence length="851" mass="90231">MAHQVALAFEDGVTRFISVDPGQTVADASYRQRINIPLDCRDGACGTCKARCESGSYDGGTYVEDALTAAEAEQGYCLPCSMSPTSDLVLQIASTSAVAKTQVGEFAATVTGLDRLTPSTVGLRLRADERDRLAFLPGQYVNIAVPGSGVDGAPDAERSYSFASHPDDEGLEFLVKLIPGGGAMSDWLTGRAAVGDRVTFRGPLGSFFLREADRPALLVAGGTGLAPMLSMLRSMRTRDPGRTVQLLYGVSQDRDVTQLDVLAQLREDLSAFDFEHCVSAADSTAAHRGHVTDILRTAHLHGGDVAVYLCGPPPMIEGFRAELDRLGITPTGFYYEKFLPAVAAAPAPVAEAPAAEVPAPAPPPAAPVREEVVVSAPTSGVLSFDGLLVDAGGSLVENPDARGLAGQPLLAARDLQPVTAPPERDVADGYEIGEEHPDIRKSDAVFEARKALELGALELILGRLSSPQLAGYRLLAEATVPYLDGDRLTDSAGYTEANAAFHDYLFTLTGNEHLLAAYQRLGVRNHMDATLRSATWIHPRCAQDHLDIVEAIAAGDRETARTLVADHAERSMETTRRAMHEQEVARTPAFVHPGRFAGKVVVVTGAAQGIGERVARRVHAEGGAVLLVDRSDLVRELADELTRHGAEALAAVADLESLTGAQDVAAQALERFGRIDVLVNNVGGAMWFKPFTEFTEAQIGAEVTRSLLTTLFSCRAVLPSMQRRGHGVIVNVSSVATRGVHRVPYSAAKGGVNALTASLAMEYADSGIRVVASAPGGTEAPPRRIPRGGDVPETDAERAWFQAHIDQTLESSLMHRYGTLDEQAAVICFLASDEAGYLTGSVLPVGGGDLG</sequence>
<dbReference type="Pfam" id="PF00106">
    <property type="entry name" value="adh_short"/>
    <property type="match status" value="1"/>
</dbReference>
<name>A0A137YSR1_9ACTN</name>
<dbReference type="SUPFAM" id="SSF63380">
    <property type="entry name" value="Riboflavin synthase domain-like"/>
    <property type="match status" value="1"/>
</dbReference>
<dbReference type="NCBIfam" id="NF040810">
    <property type="entry name" value="BenC"/>
    <property type="match status" value="1"/>
</dbReference>
<organism evidence="10 11">
    <name type="scientific">Tsukamurella pseudospumae</name>
    <dbReference type="NCBI Taxonomy" id="239498"/>
    <lineage>
        <taxon>Bacteria</taxon>
        <taxon>Bacillati</taxon>
        <taxon>Actinomycetota</taxon>
        <taxon>Actinomycetes</taxon>
        <taxon>Mycobacteriales</taxon>
        <taxon>Tsukamurellaceae</taxon>
        <taxon>Tsukamurella</taxon>
    </lineage>
</organism>
<feature type="domain" description="2Fe-2S ferredoxin-type" evidence="8">
    <location>
        <begin position="3"/>
        <end position="96"/>
    </location>
</feature>
<dbReference type="InterPro" id="IPR001433">
    <property type="entry name" value="OxRdtase_FAD/NAD-bd"/>
</dbReference>
<dbReference type="InterPro" id="IPR008920">
    <property type="entry name" value="TF_FadR/GntR_C"/>
</dbReference>
<evidence type="ECO:0000256" key="7">
    <source>
        <dbReference type="ARBA" id="ARBA00023163"/>
    </source>
</evidence>
<accession>A0A137YSR1</accession>
<dbReference type="InterPro" id="IPR020904">
    <property type="entry name" value="Sc_DH/Rdtase_CS"/>
</dbReference>
<dbReference type="InterPro" id="IPR039261">
    <property type="entry name" value="FNR_nucleotide-bd"/>
</dbReference>
<dbReference type="PANTHER" id="PTHR47354">
    <property type="entry name" value="NADH OXIDOREDUCTASE HCR"/>
    <property type="match status" value="1"/>
</dbReference>
<dbReference type="InterPro" id="IPR036010">
    <property type="entry name" value="2Fe-2S_ferredoxin-like_sf"/>
</dbReference>
<evidence type="ECO:0000256" key="6">
    <source>
        <dbReference type="ARBA" id="ARBA00023125"/>
    </source>
</evidence>
<dbReference type="PROSITE" id="PS51085">
    <property type="entry name" value="2FE2S_FER_2"/>
    <property type="match status" value="1"/>
</dbReference>
<feature type="domain" description="FAD-binding FR-type" evidence="9">
    <location>
        <begin position="103"/>
        <end position="210"/>
    </location>
</feature>
<dbReference type="Gene3D" id="3.40.50.80">
    <property type="entry name" value="Nucleotide-binding domain of ferredoxin-NADP reductase (FNR) module"/>
    <property type="match status" value="1"/>
</dbReference>
<protein>
    <submittedName>
        <fullName evidence="10">Oxidoreductase</fullName>
    </submittedName>
</protein>
<dbReference type="InterPro" id="IPR011711">
    <property type="entry name" value="GntR_C"/>
</dbReference>
<keyword evidence="6" id="KW-0238">DNA-binding</keyword>
<dbReference type="EMBL" id="LSRE01000050">
    <property type="protein sequence ID" value="KXO88911.1"/>
    <property type="molecule type" value="Genomic_DNA"/>
</dbReference>
<dbReference type="PROSITE" id="PS00197">
    <property type="entry name" value="2FE2S_FER_1"/>
    <property type="match status" value="1"/>
</dbReference>
<dbReference type="Pfam" id="PF00111">
    <property type="entry name" value="Fer2"/>
    <property type="match status" value="1"/>
</dbReference>
<dbReference type="PROSITE" id="PS00061">
    <property type="entry name" value="ADH_SHORT"/>
    <property type="match status" value="1"/>
</dbReference>
<keyword evidence="3" id="KW-0479">Metal-binding</keyword>
<evidence type="ECO:0000256" key="4">
    <source>
        <dbReference type="ARBA" id="ARBA00023014"/>
    </source>
</evidence>
<dbReference type="InterPro" id="IPR008333">
    <property type="entry name" value="Cbr1-like_FAD-bd_dom"/>
</dbReference>
<dbReference type="Gene3D" id="3.10.20.30">
    <property type="match status" value="1"/>
</dbReference>
<dbReference type="InterPro" id="IPR047686">
    <property type="entry name" value="BenD"/>
</dbReference>
<dbReference type="InterPro" id="IPR001041">
    <property type="entry name" value="2Fe-2S_ferredoxin-type"/>
</dbReference>
<dbReference type="NCBIfam" id="NF009463">
    <property type="entry name" value="PRK12823.1"/>
    <property type="match status" value="1"/>
</dbReference>
<dbReference type="RefSeq" id="WP_068746973.1">
    <property type="nucleotide sequence ID" value="NZ_LSRE01000050.1"/>
</dbReference>
<evidence type="ECO:0000256" key="3">
    <source>
        <dbReference type="ARBA" id="ARBA00022714"/>
    </source>
</evidence>
<dbReference type="PRINTS" id="PR00081">
    <property type="entry name" value="GDHRDH"/>
</dbReference>
<dbReference type="Proteomes" id="UP000070409">
    <property type="component" value="Unassembled WGS sequence"/>
</dbReference>
<comment type="cofactor">
    <cofactor evidence="1">
        <name>FAD</name>
        <dbReference type="ChEBI" id="CHEBI:57692"/>
    </cofactor>
</comment>
<keyword evidence="11" id="KW-1185">Reference proteome</keyword>
<keyword evidence="3" id="KW-0408">Iron</keyword>
<dbReference type="NCBIfam" id="NF040811">
    <property type="entry name" value="BenD"/>
    <property type="match status" value="1"/>
</dbReference>
<dbReference type="Pfam" id="PF00175">
    <property type="entry name" value="NAD_binding_1"/>
    <property type="match status" value="1"/>
</dbReference>
<dbReference type="InterPro" id="IPR006058">
    <property type="entry name" value="2Fe2S_fd_BS"/>
</dbReference>
<dbReference type="SMART" id="SM00895">
    <property type="entry name" value="FCD"/>
    <property type="match status" value="1"/>
</dbReference>
<comment type="caution">
    <text evidence="10">The sequence shown here is derived from an EMBL/GenBank/DDBJ whole genome shotgun (WGS) entry which is preliminary data.</text>
</comment>
<dbReference type="Gene3D" id="3.40.50.720">
    <property type="entry name" value="NAD(P)-binding Rossmann-like Domain"/>
    <property type="match status" value="1"/>
</dbReference>
<keyword evidence="4" id="KW-0411">Iron-sulfur</keyword>
<dbReference type="Gene3D" id="1.20.120.530">
    <property type="entry name" value="GntR ligand-binding domain-like"/>
    <property type="match status" value="1"/>
</dbReference>
<dbReference type="PRINTS" id="PR00080">
    <property type="entry name" value="SDRFAMILY"/>
</dbReference>
<dbReference type="PANTHER" id="PTHR47354:SF5">
    <property type="entry name" value="PROTEIN RFBI"/>
    <property type="match status" value="1"/>
</dbReference>
<dbReference type="InterPro" id="IPR012675">
    <property type="entry name" value="Beta-grasp_dom_sf"/>
</dbReference>
<evidence type="ECO:0000259" key="9">
    <source>
        <dbReference type="PROSITE" id="PS51384"/>
    </source>
</evidence>
<dbReference type="SUPFAM" id="SSF51735">
    <property type="entry name" value="NAD(P)-binding Rossmann-fold domains"/>
    <property type="match status" value="1"/>
</dbReference>
<evidence type="ECO:0000259" key="8">
    <source>
        <dbReference type="PROSITE" id="PS51085"/>
    </source>
</evidence>
<dbReference type="PROSITE" id="PS51384">
    <property type="entry name" value="FAD_FR"/>
    <property type="match status" value="1"/>
</dbReference>
<keyword evidence="5" id="KW-0805">Transcription regulation</keyword>
<dbReference type="CDD" id="cd06209">
    <property type="entry name" value="BenDO_FAD_NAD"/>
    <property type="match status" value="1"/>
</dbReference>
<dbReference type="InterPro" id="IPR002347">
    <property type="entry name" value="SDR_fam"/>
</dbReference>
<dbReference type="SUPFAM" id="SSF54292">
    <property type="entry name" value="2Fe-2S ferredoxin-like"/>
    <property type="match status" value="1"/>
</dbReference>
<dbReference type="InterPro" id="IPR017927">
    <property type="entry name" value="FAD-bd_FR_type"/>
</dbReference>
<dbReference type="Pfam" id="PF00970">
    <property type="entry name" value="FAD_binding_6"/>
    <property type="match status" value="1"/>
</dbReference>
<dbReference type="Pfam" id="PF07729">
    <property type="entry name" value="FCD"/>
    <property type="match status" value="1"/>
</dbReference>
<evidence type="ECO:0000313" key="10">
    <source>
        <dbReference type="EMBL" id="KXO88911.1"/>
    </source>
</evidence>
<proteinExistence type="inferred from homology"/>